<keyword evidence="2" id="KW-1185">Reference proteome</keyword>
<dbReference type="Proteomes" id="UP000006729">
    <property type="component" value="Chromosome 5"/>
</dbReference>
<proteinExistence type="predicted"/>
<organism evidence="1 2">
    <name type="scientific">Populus trichocarpa</name>
    <name type="common">Western balsam poplar</name>
    <name type="synonym">Populus balsamifera subsp. trichocarpa</name>
    <dbReference type="NCBI Taxonomy" id="3694"/>
    <lineage>
        <taxon>Eukaryota</taxon>
        <taxon>Viridiplantae</taxon>
        <taxon>Streptophyta</taxon>
        <taxon>Embryophyta</taxon>
        <taxon>Tracheophyta</taxon>
        <taxon>Spermatophyta</taxon>
        <taxon>Magnoliopsida</taxon>
        <taxon>eudicotyledons</taxon>
        <taxon>Gunneridae</taxon>
        <taxon>Pentapetalae</taxon>
        <taxon>rosids</taxon>
        <taxon>fabids</taxon>
        <taxon>Malpighiales</taxon>
        <taxon>Salicaceae</taxon>
        <taxon>Saliceae</taxon>
        <taxon>Populus</taxon>
    </lineage>
</organism>
<dbReference type="EMBL" id="CM009294">
    <property type="protein sequence ID" value="KAI9395068.1"/>
    <property type="molecule type" value="Genomic_DNA"/>
</dbReference>
<gene>
    <name evidence="1" type="ORF">POPTR_005G181150v4</name>
</gene>
<reference evidence="1 2" key="1">
    <citation type="journal article" date="2006" name="Science">
        <title>The genome of black cottonwood, Populus trichocarpa (Torr. &amp; Gray).</title>
        <authorList>
            <person name="Tuskan G.A."/>
            <person name="Difazio S."/>
            <person name="Jansson S."/>
            <person name="Bohlmann J."/>
            <person name="Grigoriev I."/>
            <person name="Hellsten U."/>
            <person name="Putnam N."/>
            <person name="Ralph S."/>
            <person name="Rombauts S."/>
            <person name="Salamov A."/>
            <person name="Schein J."/>
            <person name="Sterck L."/>
            <person name="Aerts A."/>
            <person name="Bhalerao R.R."/>
            <person name="Bhalerao R.P."/>
            <person name="Blaudez D."/>
            <person name="Boerjan W."/>
            <person name="Brun A."/>
            <person name="Brunner A."/>
            <person name="Busov V."/>
            <person name="Campbell M."/>
            <person name="Carlson J."/>
            <person name="Chalot M."/>
            <person name="Chapman J."/>
            <person name="Chen G.L."/>
            <person name="Cooper D."/>
            <person name="Coutinho P.M."/>
            <person name="Couturier J."/>
            <person name="Covert S."/>
            <person name="Cronk Q."/>
            <person name="Cunningham R."/>
            <person name="Davis J."/>
            <person name="Degroeve S."/>
            <person name="Dejardin A."/>
            <person name="Depamphilis C."/>
            <person name="Detter J."/>
            <person name="Dirks B."/>
            <person name="Dubchak I."/>
            <person name="Duplessis S."/>
            <person name="Ehlting J."/>
            <person name="Ellis B."/>
            <person name="Gendler K."/>
            <person name="Goodstein D."/>
            <person name="Gribskov M."/>
            <person name="Grimwood J."/>
            <person name="Groover A."/>
            <person name="Gunter L."/>
            <person name="Hamberger B."/>
            <person name="Heinze B."/>
            <person name="Helariutta Y."/>
            <person name="Henrissat B."/>
            <person name="Holligan D."/>
            <person name="Holt R."/>
            <person name="Huang W."/>
            <person name="Islam-Faridi N."/>
            <person name="Jones S."/>
            <person name="Jones-Rhoades M."/>
            <person name="Jorgensen R."/>
            <person name="Joshi C."/>
            <person name="Kangasjarvi J."/>
            <person name="Karlsson J."/>
            <person name="Kelleher C."/>
            <person name="Kirkpatrick R."/>
            <person name="Kirst M."/>
            <person name="Kohler A."/>
            <person name="Kalluri U."/>
            <person name="Larimer F."/>
            <person name="Leebens-Mack J."/>
            <person name="Leple J.C."/>
            <person name="Locascio P."/>
            <person name="Lou Y."/>
            <person name="Lucas S."/>
            <person name="Martin F."/>
            <person name="Montanini B."/>
            <person name="Napoli C."/>
            <person name="Nelson D.R."/>
            <person name="Nelson C."/>
            <person name="Nieminen K."/>
            <person name="Nilsson O."/>
            <person name="Pereda V."/>
            <person name="Peter G."/>
            <person name="Philippe R."/>
            <person name="Pilate G."/>
            <person name="Poliakov A."/>
            <person name="Razumovskaya J."/>
            <person name="Richardson P."/>
            <person name="Rinaldi C."/>
            <person name="Ritland K."/>
            <person name="Rouze P."/>
            <person name="Ryaboy D."/>
            <person name="Schmutz J."/>
            <person name="Schrader J."/>
            <person name="Segerman B."/>
            <person name="Shin H."/>
            <person name="Siddiqui A."/>
            <person name="Sterky F."/>
            <person name="Terry A."/>
            <person name="Tsai C.J."/>
            <person name="Uberbacher E."/>
            <person name="Unneberg P."/>
            <person name="Vahala J."/>
            <person name="Wall K."/>
            <person name="Wessler S."/>
            <person name="Yang G."/>
            <person name="Yin T."/>
            <person name="Douglas C."/>
            <person name="Marra M."/>
            <person name="Sandberg G."/>
            <person name="Van de Peer Y."/>
            <person name="Rokhsar D."/>
        </authorList>
    </citation>
    <scope>NUCLEOTIDE SEQUENCE [LARGE SCALE GENOMIC DNA]</scope>
    <source>
        <strain evidence="2">cv. Nisqually</strain>
    </source>
</reference>
<accession>A0ACC0T0J2</accession>
<name>A0ACC0T0J2_POPTR</name>
<evidence type="ECO:0000313" key="1">
    <source>
        <dbReference type="EMBL" id="KAI9395068.1"/>
    </source>
</evidence>
<comment type="caution">
    <text evidence="1">The sequence shown here is derived from an EMBL/GenBank/DDBJ whole genome shotgun (WGS) entry which is preliminary data.</text>
</comment>
<evidence type="ECO:0000313" key="2">
    <source>
        <dbReference type="Proteomes" id="UP000006729"/>
    </source>
</evidence>
<sequence>MTWVLLTSSLNALEFNYALSSSACGYDKMLDPSSLGLATCSAQIHVGLARCQTQNPWVQLHAKSKCIWVWQNARLNIFEFNNVFGFGEVSSPMFLGSITR</sequence>
<protein>
    <submittedName>
        <fullName evidence="1">Uncharacterized protein</fullName>
    </submittedName>
</protein>